<dbReference type="RefSeq" id="WP_154373821.1">
    <property type="nucleotide sequence ID" value="NZ_WKJJ01000006.1"/>
</dbReference>
<organism evidence="1 2">
    <name type="scientific">Pseudoduganella rivuli</name>
    <dbReference type="NCBI Taxonomy" id="2666085"/>
    <lineage>
        <taxon>Bacteria</taxon>
        <taxon>Pseudomonadati</taxon>
        <taxon>Pseudomonadota</taxon>
        <taxon>Betaproteobacteria</taxon>
        <taxon>Burkholderiales</taxon>
        <taxon>Oxalobacteraceae</taxon>
        <taxon>Telluria group</taxon>
        <taxon>Pseudoduganella</taxon>
    </lineage>
</organism>
<protein>
    <recommendedName>
        <fullName evidence="3">Ig-like domain-containing protein</fullName>
    </recommendedName>
</protein>
<evidence type="ECO:0000313" key="1">
    <source>
        <dbReference type="EMBL" id="MRV72359.1"/>
    </source>
</evidence>
<dbReference type="EMBL" id="WKJJ01000006">
    <property type="protein sequence ID" value="MRV72359.1"/>
    <property type="molecule type" value="Genomic_DNA"/>
</dbReference>
<name>A0A7X2LTZ5_9BURK</name>
<accession>A0A7X2LTZ5</accession>
<gene>
    <name evidence="1" type="ORF">GJ700_11620</name>
</gene>
<reference evidence="1 2" key="1">
    <citation type="submission" date="2019-11" db="EMBL/GenBank/DDBJ databases">
        <title>Novel species isolated from a subtropical stream in China.</title>
        <authorList>
            <person name="Lu H."/>
        </authorList>
    </citation>
    <scope>NUCLEOTIDE SEQUENCE [LARGE SCALE GENOMIC DNA]</scope>
    <source>
        <strain evidence="1 2">FT92W</strain>
    </source>
</reference>
<dbReference type="AlphaFoldDB" id="A0A7X2LTZ5"/>
<evidence type="ECO:0000313" key="2">
    <source>
        <dbReference type="Proteomes" id="UP000446768"/>
    </source>
</evidence>
<comment type="caution">
    <text evidence="1">The sequence shown here is derived from an EMBL/GenBank/DDBJ whole genome shotgun (WGS) entry which is preliminary data.</text>
</comment>
<dbReference type="InterPro" id="IPR013783">
    <property type="entry name" value="Ig-like_fold"/>
</dbReference>
<sequence length="114" mass="11223">MVSLAIATGTGLSYQWQRDGVNVANATGSSYTLGSVQTTDDGSRWTVVVTGAGGAVTSTAALRIVRPAAGISMVAGGLGGVGNADGPVGRLTQPNAIAVDQAGIGLAERHAAWA</sequence>
<proteinExistence type="predicted"/>
<evidence type="ECO:0008006" key="3">
    <source>
        <dbReference type="Google" id="ProtNLM"/>
    </source>
</evidence>
<keyword evidence="2" id="KW-1185">Reference proteome</keyword>
<dbReference type="Proteomes" id="UP000446768">
    <property type="component" value="Unassembled WGS sequence"/>
</dbReference>
<dbReference type="Gene3D" id="2.60.40.10">
    <property type="entry name" value="Immunoglobulins"/>
    <property type="match status" value="1"/>
</dbReference>